<accession>X0VFH4</accession>
<comment type="caution">
    <text evidence="1">The sequence shown here is derived from an EMBL/GenBank/DDBJ whole genome shotgun (WGS) entry which is preliminary data.</text>
</comment>
<proteinExistence type="predicted"/>
<protein>
    <submittedName>
        <fullName evidence="1">Uncharacterized protein</fullName>
    </submittedName>
</protein>
<gene>
    <name evidence="1" type="ORF">S01H1_48789</name>
</gene>
<sequence>SNVKNLGGVNSQTLLKGQELIYYYFEMLFMTCKDTHLFQI</sequence>
<dbReference type="AlphaFoldDB" id="X0VFH4"/>
<reference evidence="1" key="1">
    <citation type="journal article" date="2014" name="Front. Microbiol.">
        <title>High frequency of phylogenetically diverse reductive dehalogenase-homologous genes in deep subseafloor sedimentary metagenomes.</title>
        <authorList>
            <person name="Kawai M."/>
            <person name="Futagami T."/>
            <person name="Toyoda A."/>
            <person name="Takaki Y."/>
            <person name="Nishi S."/>
            <person name="Hori S."/>
            <person name="Arai W."/>
            <person name="Tsubouchi T."/>
            <person name="Morono Y."/>
            <person name="Uchiyama I."/>
            <person name="Ito T."/>
            <person name="Fujiyama A."/>
            <person name="Inagaki F."/>
            <person name="Takami H."/>
        </authorList>
    </citation>
    <scope>NUCLEOTIDE SEQUENCE</scope>
    <source>
        <strain evidence="1">Expedition CK06-06</strain>
    </source>
</reference>
<name>X0VFH4_9ZZZZ</name>
<organism evidence="1">
    <name type="scientific">marine sediment metagenome</name>
    <dbReference type="NCBI Taxonomy" id="412755"/>
    <lineage>
        <taxon>unclassified sequences</taxon>
        <taxon>metagenomes</taxon>
        <taxon>ecological metagenomes</taxon>
    </lineage>
</organism>
<feature type="non-terminal residue" evidence="1">
    <location>
        <position position="1"/>
    </location>
</feature>
<evidence type="ECO:0000313" key="1">
    <source>
        <dbReference type="EMBL" id="GAG17045.1"/>
    </source>
</evidence>
<dbReference type="EMBL" id="BARS01031341">
    <property type="protein sequence ID" value="GAG17045.1"/>
    <property type="molecule type" value="Genomic_DNA"/>
</dbReference>